<dbReference type="PROSITE" id="PS50949">
    <property type="entry name" value="HTH_GNTR"/>
    <property type="match status" value="1"/>
</dbReference>
<reference evidence="6" key="1">
    <citation type="journal article" date="2013" name="Stand. Genomic Sci.">
        <title>Complete genome sequence of the halophilic bacterium Spirochaeta africana type strain (Z-7692(T)) from the alkaline Lake Magadi in the East African Rift.</title>
        <authorList>
            <person name="Liolos K."/>
            <person name="Abt B."/>
            <person name="Scheuner C."/>
            <person name="Teshima H."/>
            <person name="Held B."/>
            <person name="Lapidus A."/>
            <person name="Nolan M."/>
            <person name="Lucas S."/>
            <person name="Deshpande S."/>
            <person name="Cheng J.F."/>
            <person name="Tapia R."/>
            <person name="Goodwin L.A."/>
            <person name="Pitluck S."/>
            <person name="Pagani I."/>
            <person name="Ivanova N."/>
            <person name="Mavromatis K."/>
            <person name="Mikhailova N."/>
            <person name="Huntemann M."/>
            <person name="Pati A."/>
            <person name="Chen A."/>
            <person name="Palaniappan K."/>
            <person name="Land M."/>
            <person name="Rohde M."/>
            <person name="Tindall B.J."/>
            <person name="Detter J.C."/>
            <person name="Goker M."/>
            <person name="Bristow J."/>
            <person name="Eisen J.A."/>
            <person name="Markowitz V."/>
            <person name="Hugenholtz P."/>
            <person name="Woyke T."/>
            <person name="Klenk H.P."/>
            <person name="Kyrpides N.C."/>
        </authorList>
    </citation>
    <scope>NUCLEOTIDE SEQUENCE</scope>
    <source>
        <strain evidence="6">ATCC 700263 / DSM 8902 / Z-7692</strain>
    </source>
</reference>
<dbReference type="Proteomes" id="UP000007383">
    <property type="component" value="Chromosome"/>
</dbReference>
<evidence type="ECO:0000256" key="3">
    <source>
        <dbReference type="ARBA" id="ARBA00023163"/>
    </source>
</evidence>
<dbReference type="InterPro" id="IPR036388">
    <property type="entry name" value="WH-like_DNA-bd_sf"/>
</dbReference>
<keyword evidence="2" id="KW-0238">DNA-binding</keyword>
<keyword evidence="3" id="KW-0804">Transcription</keyword>
<dbReference type="HOGENOM" id="CLU_017584_10_0_12"/>
<evidence type="ECO:0000313" key="5">
    <source>
        <dbReference type="EMBL" id="AFG37074.1"/>
    </source>
</evidence>
<evidence type="ECO:0000256" key="1">
    <source>
        <dbReference type="ARBA" id="ARBA00023015"/>
    </source>
</evidence>
<dbReference type="Pfam" id="PF00392">
    <property type="entry name" value="GntR"/>
    <property type="match status" value="1"/>
</dbReference>
<dbReference type="eggNOG" id="COG1725">
    <property type="taxonomic scope" value="Bacteria"/>
</dbReference>
<keyword evidence="1" id="KW-0805">Transcription regulation</keyword>
<dbReference type="STRING" id="889378.Spiaf_0986"/>
<keyword evidence="6" id="KW-1185">Reference proteome</keyword>
<dbReference type="PANTHER" id="PTHR38445">
    <property type="entry name" value="HTH-TYPE TRANSCRIPTIONAL REPRESSOR YTRA"/>
    <property type="match status" value="1"/>
</dbReference>
<accession>H9UHT1</accession>
<dbReference type="EMBL" id="CP003282">
    <property type="protein sequence ID" value="AFG37074.1"/>
    <property type="molecule type" value="Genomic_DNA"/>
</dbReference>
<dbReference type="InterPro" id="IPR036390">
    <property type="entry name" value="WH_DNA-bd_sf"/>
</dbReference>
<dbReference type="Gene3D" id="1.10.10.10">
    <property type="entry name" value="Winged helix-like DNA-binding domain superfamily/Winged helix DNA-binding domain"/>
    <property type="match status" value="1"/>
</dbReference>
<proteinExistence type="predicted"/>
<dbReference type="OrthoDB" id="362473at2"/>
<dbReference type="AlphaFoldDB" id="H9UHT1"/>
<name>H9UHT1_SPIAZ</name>
<evidence type="ECO:0000313" key="6">
    <source>
        <dbReference type="Proteomes" id="UP000007383"/>
    </source>
</evidence>
<dbReference type="GO" id="GO:0003700">
    <property type="term" value="F:DNA-binding transcription factor activity"/>
    <property type="evidence" value="ECO:0007669"/>
    <property type="project" value="InterPro"/>
</dbReference>
<feature type="domain" description="HTH gntR-type" evidence="4">
    <location>
        <begin position="9"/>
        <end position="77"/>
    </location>
</feature>
<dbReference type="CDD" id="cd07377">
    <property type="entry name" value="WHTH_GntR"/>
    <property type="match status" value="1"/>
</dbReference>
<dbReference type="KEGG" id="sfc:Spiaf_0986"/>
<protein>
    <submittedName>
        <fullName evidence="5">Putative transcriptional regulator</fullName>
    </submittedName>
</protein>
<dbReference type="SMART" id="SM00345">
    <property type="entry name" value="HTH_GNTR"/>
    <property type="match status" value="1"/>
</dbReference>
<dbReference type="InterPro" id="IPR000524">
    <property type="entry name" value="Tscrpt_reg_HTH_GntR"/>
</dbReference>
<gene>
    <name evidence="5" type="ordered locus">Spiaf_0986</name>
</gene>
<dbReference type="PANTHER" id="PTHR38445:SF10">
    <property type="entry name" value="GNTR-FAMILY TRANSCRIPTIONAL REGULATOR"/>
    <property type="match status" value="1"/>
</dbReference>
<dbReference type="GO" id="GO:0003677">
    <property type="term" value="F:DNA binding"/>
    <property type="evidence" value="ECO:0007669"/>
    <property type="project" value="UniProtKB-KW"/>
</dbReference>
<evidence type="ECO:0000256" key="2">
    <source>
        <dbReference type="ARBA" id="ARBA00023125"/>
    </source>
</evidence>
<evidence type="ECO:0000259" key="4">
    <source>
        <dbReference type="PROSITE" id="PS50949"/>
    </source>
</evidence>
<dbReference type="RefSeq" id="WP_014455069.1">
    <property type="nucleotide sequence ID" value="NC_017098.1"/>
</dbReference>
<organism evidence="5 6">
    <name type="scientific">Spirochaeta africana (strain ATCC 700263 / DSM 8902 / Z-7692)</name>
    <dbReference type="NCBI Taxonomy" id="889378"/>
    <lineage>
        <taxon>Bacteria</taxon>
        <taxon>Pseudomonadati</taxon>
        <taxon>Spirochaetota</taxon>
        <taxon>Spirochaetia</taxon>
        <taxon>Spirochaetales</taxon>
        <taxon>Spirochaetaceae</taxon>
        <taxon>Spirochaeta</taxon>
    </lineage>
</organism>
<dbReference type="SUPFAM" id="SSF46785">
    <property type="entry name" value="Winged helix' DNA-binding domain"/>
    <property type="match status" value="1"/>
</dbReference>
<sequence>MNERLGTDSPLFLQIKQKIEDMIVSGSLQAGDQVPSSTNLVNFYQVNHLTVLKGMNLLVDEGVIYKKRGVGMFVADDARIRLLQQRREQLSDQFIRPLLREARYLEVSLPELVTMITNCAKEE</sequence>
<dbReference type="PATRIC" id="fig|889378.3.peg.990"/>